<evidence type="ECO:0000313" key="7">
    <source>
        <dbReference type="Proteomes" id="UP000199199"/>
    </source>
</evidence>
<keyword evidence="1" id="KW-0813">Transport</keyword>
<dbReference type="InterPro" id="IPR003439">
    <property type="entry name" value="ABC_transporter-like_ATP-bd"/>
</dbReference>
<keyword evidence="2" id="KW-0547">Nucleotide-binding</keyword>
<keyword evidence="7" id="KW-1185">Reference proteome</keyword>
<gene>
    <name evidence="6" type="ORF">SAMN04488556_2763</name>
</gene>
<dbReference type="GO" id="GO:0005524">
    <property type="term" value="F:ATP binding"/>
    <property type="evidence" value="ECO:0007669"/>
    <property type="project" value="UniProtKB-KW"/>
</dbReference>
<dbReference type="Pfam" id="PF00005">
    <property type="entry name" value="ABC_tran"/>
    <property type="match status" value="1"/>
</dbReference>
<dbReference type="AlphaFoldDB" id="A0A1I6SL52"/>
<evidence type="ECO:0000256" key="3">
    <source>
        <dbReference type="ARBA" id="ARBA00022840"/>
    </source>
</evidence>
<protein>
    <submittedName>
        <fullName evidence="6">Amino acid/amide ABC transporter ATP-binding protein 1, HAAT family</fullName>
    </submittedName>
</protein>
<proteinExistence type="predicted"/>
<dbReference type="InterPro" id="IPR017871">
    <property type="entry name" value="ABC_transporter-like_CS"/>
</dbReference>
<dbReference type="OrthoDB" id="44250at2157"/>
<dbReference type="Gene3D" id="3.40.50.300">
    <property type="entry name" value="P-loop containing nucleotide triphosphate hydrolases"/>
    <property type="match status" value="1"/>
</dbReference>
<feature type="region of interest" description="Disordered" evidence="4">
    <location>
        <begin position="1"/>
        <end position="20"/>
    </location>
</feature>
<dbReference type="SUPFAM" id="SSF52540">
    <property type="entry name" value="P-loop containing nucleoside triphosphate hydrolases"/>
    <property type="match status" value="1"/>
</dbReference>
<sequence>MGVSDPTVKTTPAVDETGEGSSRILQTRGLTKHFGGLTATDEVDFALEEGELRCLIGPNGAGKSTFLNLLTGQLEASAGSIYYDGREITGTSPHERVDRGITMKFQVPSIYDEFTVAQNLRIPLQQVVDGDEYGSRTREILERFDLLAERETTASDLSHGQQQRLEIGMAMAMEPKLMLLDEPVAGLSVEETADVAELLEEIVADDGVALIVIEHDIDFVESIADRVTVLDQGSIFREGSIEEIRADPEVKRIYLGDDH</sequence>
<dbReference type="SMART" id="SM00382">
    <property type="entry name" value="AAA"/>
    <property type="match status" value="1"/>
</dbReference>
<organism evidence="6 7">
    <name type="scientific">Halostagnicola kamekurae</name>
    <dbReference type="NCBI Taxonomy" id="619731"/>
    <lineage>
        <taxon>Archaea</taxon>
        <taxon>Methanobacteriati</taxon>
        <taxon>Methanobacteriota</taxon>
        <taxon>Stenosarchaea group</taxon>
        <taxon>Halobacteria</taxon>
        <taxon>Halobacteriales</taxon>
        <taxon>Natrialbaceae</taxon>
        <taxon>Halostagnicola</taxon>
    </lineage>
</organism>
<dbReference type="RefSeq" id="WP_092905172.1">
    <property type="nucleotide sequence ID" value="NZ_FOZS01000002.1"/>
</dbReference>
<reference evidence="7" key="1">
    <citation type="submission" date="2016-10" db="EMBL/GenBank/DDBJ databases">
        <authorList>
            <person name="Varghese N."/>
            <person name="Submissions S."/>
        </authorList>
    </citation>
    <scope>NUCLEOTIDE SEQUENCE [LARGE SCALE GENOMIC DNA]</scope>
    <source>
        <strain evidence="7">DSM 22427</strain>
    </source>
</reference>
<dbReference type="EMBL" id="FOZS01000002">
    <property type="protein sequence ID" value="SFS77687.1"/>
    <property type="molecule type" value="Genomic_DNA"/>
</dbReference>
<keyword evidence="3 6" id="KW-0067">ATP-binding</keyword>
<evidence type="ECO:0000256" key="2">
    <source>
        <dbReference type="ARBA" id="ARBA00022741"/>
    </source>
</evidence>
<dbReference type="GO" id="GO:0016887">
    <property type="term" value="F:ATP hydrolysis activity"/>
    <property type="evidence" value="ECO:0007669"/>
    <property type="project" value="InterPro"/>
</dbReference>
<dbReference type="CDD" id="cd03219">
    <property type="entry name" value="ABC_Mj1267_LivG_branched"/>
    <property type="match status" value="1"/>
</dbReference>
<dbReference type="GO" id="GO:0005886">
    <property type="term" value="C:plasma membrane"/>
    <property type="evidence" value="ECO:0007669"/>
    <property type="project" value="TreeGrafter"/>
</dbReference>
<dbReference type="PROSITE" id="PS00211">
    <property type="entry name" value="ABC_TRANSPORTER_1"/>
    <property type="match status" value="1"/>
</dbReference>
<dbReference type="PANTHER" id="PTHR45772">
    <property type="entry name" value="CONSERVED COMPONENT OF ABC TRANSPORTER FOR NATURAL AMINO ACIDS-RELATED"/>
    <property type="match status" value="1"/>
</dbReference>
<feature type="domain" description="ABC transporter" evidence="5">
    <location>
        <begin position="25"/>
        <end position="257"/>
    </location>
</feature>
<dbReference type="Proteomes" id="UP000199199">
    <property type="component" value="Unassembled WGS sequence"/>
</dbReference>
<dbReference type="InterPro" id="IPR027417">
    <property type="entry name" value="P-loop_NTPase"/>
</dbReference>
<dbReference type="PROSITE" id="PS50893">
    <property type="entry name" value="ABC_TRANSPORTER_2"/>
    <property type="match status" value="1"/>
</dbReference>
<accession>A0A1I6SL52</accession>
<evidence type="ECO:0000313" key="6">
    <source>
        <dbReference type="EMBL" id="SFS77687.1"/>
    </source>
</evidence>
<dbReference type="InterPro" id="IPR051120">
    <property type="entry name" value="ABC_AA/LPS_Transport"/>
</dbReference>
<dbReference type="InterPro" id="IPR003593">
    <property type="entry name" value="AAA+_ATPase"/>
</dbReference>
<name>A0A1I6SL52_9EURY</name>
<evidence type="ECO:0000256" key="1">
    <source>
        <dbReference type="ARBA" id="ARBA00022448"/>
    </source>
</evidence>
<evidence type="ECO:0000259" key="5">
    <source>
        <dbReference type="PROSITE" id="PS50893"/>
    </source>
</evidence>
<evidence type="ECO:0000256" key="4">
    <source>
        <dbReference type="SAM" id="MobiDB-lite"/>
    </source>
</evidence>